<feature type="signal peptide" evidence="2">
    <location>
        <begin position="1"/>
        <end position="16"/>
    </location>
</feature>
<dbReference type="Proteomes" id="UP000016927">
    <property type="component" value="Unassembled WGS sequence"/>
</dbReference>
<keyword evidence="1" id="KW-1133">Transmembrane helix</keyword>
<dbReference type="STRING" id="578461.R0M1G0"/>
<dbReference type="VEuPathDB" id="MicrosporidiaDB:NBO_728g0001"/>
<organism evidence="3 4">
    <name type="scientific">Nosema bombycis (strain CQ1 / CVCC 102059)</name>
    <name type="common">Microsporidian parasite</name>
    <name type="synonym">Pebrine of silkworm</name>
    <dbReference type="NCBI Taxonomy" id="578461"/>
    <lineage>
        <taxon>Eukaryota</taxon>
        <taxon>Fungi</taxon>
        <taxon>Fungi incertae sedis</taxon>
        <taxon>Microsporidia</taxon>
        <taxon>Nosematidae</taxon>
        <taxon>Nosema</taxon>
    </lineage>
</organism>
<dbReference type="EMBL" id="KB909635">
    <property type="protein sequence ID" value="EOB11849.1"/>
    <property type="molecule type" value="Genomic_DNA"/>
</dbReference>
<keyword evidence="1" id="KW-0472">Membrane</keyword>
<accession>R0M1G0</accession>
<dbReference type="AlphaFoldDB" id="R0M1G0"/>
<feature type="chain" id="PRO_5004344571" evidence="2">
    <location>
        <begin position="17"/>
        <end position="200"/>
    </location>
</feature>
<reference evidence="3 4" key="1">
    <citation type="journal article" date="2013" name="BMC Genomics">
        <title>Comparative genomics of parasitic silkworm microsporidia reveal an association between genome expansion and host adaptation.</title>
        <authorList>
            <person name="Pan G."/>
            <person name="Xu J."/>
            <person name="Li T."/>
            <person name="Xia Q."/>
            <person name="Liu S.L."/>
            <person name="Zhang G."/>
            <person name="Li S."/>
            <person name="Li C."/>
            <person name="Liu H."/>
            <person name="Yang L."/>
            <person name="Liu T."/>
            <person name="Zhang X."/>
            <person name="Wu Z."/>
            <person name="Fan W."/>
            <person name="Dang X."/>
            <person name="Xiang H."/>
            <person name="Tao M."/>
            <person name="Li Y."/>
            <person name="Hu J."/>
            <person name="Li Z."/>
            <person name="Lin L."/>
            <person name="Luo J."/>
            <person name="Geng L."/>
            <person name="Wang L."/>
            <person name="Long M."/>
            <person name="Wan Y."/>
            <person name="He N."/>
            <person name="Zhang Z."/>
            <person name="Lu C."/>
            <person name="Keeling P.J."/>
            <person name="Wang J."/>
            <person name="Xiang Z."/>
            <person name="Zhou Z."/>
        </authorList>
    </citation>
    <scope>NUCLEOTIDE SEQUENCE [LARGE SCALE GENOMIC DNA]</scope>
    <source>
        <strain evidence="4">CQ1 / CVCC 102059</strain>
    </source>
</reference>
<keyword evidence="1" id="KW-0812">Transmembrane</keyword>
<evidence type="ECO:0000256" key="2">
    <source>
        <dbReference type="SAM" id="SignalP"/>
    </source>
</evidence>
<dbReference type="HOGENOM" id="CLU_115931_0_0_1"/>
<evidence type="ECO:0000256" key="1">
    <source>
        <dbReference type="SAM" id="Phobius"/>
    </source>
</evidence>
<keyword evidence="2" id="KW-0732">Signal</keyword>
<evidence type="ECO:0000313" key="3">
    <source>
        <dbReference type="EMBL" id="EOB11849.1"/>
    </source>
</evidence>
<name>R0M1G0_NOSB1</name>
<sequence>MFIFFFLSFSFCEVFEWRNSNNKKTLVFDVTGDQICKGHFKPLPGSNSSFKVIIRSEKNSIFFQNDNLPMNVETHYSFNVTDNEDLICEMTPVDVEKQRGFQSELEIRFETQFDTFRKEVAKEVRVEPAMYSLTKLENLLHEISKQTEELAMQIGDVEGEHKRIFVFANILSILTLIVYILVQGYLFYSMKDFLKNKKFI</sequence>
<dbReference type="OrthoDB" id="759142at2759"/>
<gene>
    <name evidence="3" type="ORF">NBO_728g0001</name>
</gene>
<keyword evidence="4" id="KW-1185">Reference proteome</keyword>
<protein>
    <submittedName>
        <fullName evidence="3">Putative membrane integral protein</fullName>
    </submittedName>
</protein>
<evidence type="ECO:0000313" key="4">
    <source>
        <dbReference type="Proteomes" id="UP000016927"/>
    </source>
</evidence>
<dbReference type="OMA" id="YKPAINA"/>
<proteinExistence type="predicted"/>
<feature type="transmembrane region" description="Helical" evidence="1">
    <location>
        <begin position="164"/>
        <end position="188"/>
    </location>
</feature>